<accession>A0A6G9H0Z9</accession>
<feature type="transmembrane region" description="Helical" evidence="2">
    <location>
        <begin position="132"/>
        <end position="152"/>
    </location>
</feature>
<name>A0A6G9H0Z9_9ACTN</name>
<feature type="transmembrane region" description="Helical" evidence="2">
    <location>
        <begin position="85"/>
        <end position="105"/>
    </location>
</feature>
<keyword evidence="2" id="KW-0812">Transmembrane</keyword>
<keyword evidence="2" id="KW-0472">Membrane</keyword>
<organism evidence="3 4">
    <name type="scientific">Streptomyces liangshanensis</name>
    <dbReference type="NCBI Taxonomy" id="2717324"/>
    <lineage>
        <taxon>Bacteria</taxon>
        <taxon>Bacillati</taxon>
        <taxon>Actinomycetota</taxon>
        <taxon>Actinomycetes</taxon>
        <taxon>Kitasatosporales</taxon>
        <taxon>Streptomycetaceae</taxon>
        <taxon>Streptomyces</taxon>
    </lineage>
</organism>
<evidence type="ECO:0000313" key="3">
    <source>
        <dbReference type="EMBL" id="QIQ04185.1"/>
    </source>
</evidence>
<protein>
    <submittedName>
        <fullName evidence="3">Uncharacterized protein</fullName>
    </submittedName>
</protein>
<dbReference type="EMBL" id="CP050177">
    <property type="protein sequence ID" value="QIQ04185.1"/>
    <property type="molecule type" value="Genomic_DNA"/>
</dbReference>
<evidence type="ECO:0000256" key="2">
    <source>
        <dbReference type="SAM" id="Phobius"/>
    </source>
</evidence>
<reference evidence="3 4" key="1">
    <citation type="submission" date="2020-03" db="EMBL/GenBank/DDBJ databases">
        <title>A novel species.</title>
        <authorList>
            <person name="Gao J."/>
        </authorList>
    </citation>
    <scope>NUCLEOTIDE SEQUENCE [LARGE SCALE GENOMIC DNA]</scope>
    <source>
        <strain evidence="3 4">QMT-12</strain>
    </source>
</reference>
<keyword evidence="4" id="KW-1185">Reference proteome</keyword>
<proteinExistence type="predicted"/>
<sequence length="234" mass="23436">MDGERVGTTNGTTDAAGVVGAAGTAGAPGLVRTAGPDNPTTPTAPTAPRVLHRAELRGRATGVGVMACFALGWSAGGVGSLPVTAGRAVFAGCAVLTVVFAVLAARMTRRAAGAPEDTDLTPAVKRAAGRRFLLVLGAEIVAIFVIARVLGATGHSEAVPAVIALAVGLHFFPLAGLFGVRFYHLTGAALCLFAVAALLLAPLTSTPALWTLLPGLGSALTLYATAARLVQPRP</sequence>
<evidence type="ECO:0000313" key="4">
    <source>
        <dbReference type="Proteomes" id="UP000501179"/>
    </source>
</evidence>
<feature type="transmembrane region" description="Helical" evidence="2">
    <location>
        <begin position="60"/>
        <end position="79"/>
    </location>
</feature>
<feature type="transmembrane region" description="Helical" evidence="2">
    <location>
        <begin position="209"/>
        <end position="230"/>
    </location>
</feature>
<evidence type="ECO:0000256" key="1">
    <source>
        <dbReference type="SAM" id="MobiDB-lite"/>
    </source>
</evidence>
<dbReference type="KEGG" id="slia:HA039_19390"/>
<feature type="region of interest" description="Disordered" evidence="1">
    <location>
        <begin position="27"/>
        <end position="47"/>
    </location>
</feature>
<dbReference type="AlphaFoldDB" id="A0A6G9H0Z9"/>
<dbReference type="RefSeq" id="WP_167031464.1">
    <property type="nucleotide sequence ID" value="NZ_CP050177.1"/>
</dbReference>
<feature type="transmembrane region" description="Helical" evidence="2">
    <location>
        <begin position="185"/>
        <end position="203"/>
    </location>
</feature>
<feature type="transmembrane region" description="Helical" evidence="2">
    <location>
        <begin position="158"/>
        <end position="178"/>
    </location>
</feature>
<keyword evidence="2" id="KW-1133">Transmembrane helix</keyword>
<gene>
    <name evidence="3" type="ORF">HA039_19390</name>
</gene>
<dbReference type="Proteomes" id="UP000501179">
    <property type="component" value="Chromosome"/>
</dbReference>